<dbReference type="RefSeq" id="WP_011641866.1">
    <property type="nucleotide sequence ID" value="NC_008346.1"/>
</dbReference>
<sequence>MNSTSKRLEQIIPRIQSESFIQNKGLGNEIGFYIFDYDPADEMLVRDYIKHIKSKFNYEGSNRRIIEYDLYEILLDITREKKIFEPILLMEEKRGQAQLADAIMQAAGFEDYINKMTFEQKPGNVLFLTGVGKVYPFMRSHKILNNLHHVFDQLPVVLFFPGSYDGQSLKLFNRFQDENYYRAFQLVK</sequence>
<proteinExistence type="predicted"/>
<keyword evidence="2" id="KW-1185">Reference proteome</keyword>
<dbReference type="InterPro" id="IPR014858">
    <property type="entry name" value="BrxB"/>
</dbReference>
<dbReference type="KEGG" id="swo:Swol_2495"/>
<dbReference type="HOGENOM" id="CLU_101277_0_0_9"/>
<evidence type="ECO:0000313" key="2">
    <source>
        <dbReference type="Proteomes" id="UP000001968"/>
    </source>
</evidence>
<dbReference type="Pfam" id="PF08747">
    <property type="entry name" value="BrxB"/>
    <property type="match status" value="1"/>
</dbReference>
<accession>Q0AU20</accession>
<evidence type="ECO:0008006" key="3">
    <source>
        <dbReference type="Google" id="ProtNLM"/>
    </source>
</evidence>
<dbReference type="Proteomes" id="UP000001968">
    <property type="component" value="Chromosome"/>
</dbReference>
<gene>
    <name evidence="1" type="ordered locus">Swol_2495</name>
</gene>
<name>Q0AU20_SYNWW</name>
<dbReference type="STRING" id="335541.Swol_2495"/>
<dbReference type="OrthoDB" id="1093513at2"/>
<dbReference type="AlphaFoldDB" id="Q0AU20"/>
<evidence type="ECO:0000313" key="1">
    <source>
        <dbReference type="EMBL" id="ABI69784.1"/>
    </source>
</evidence>
<dbReference type="eggNOG" id="ENOG502Z9ZE">
    <property type="taxonomic scope" value="Bacteria"/>
</dbReference>
<protein>
    <recommendedName>
        <fullName evidence="3">DUF1788 domain-containing protein</fullName>
    </recommendedName>
</protein>
<organism evidence="1 2">
    <name type="scientific">Syntrophomonas wolfei subsp. wolfei (strain DSM 2245B / Goettingen)</name>
    <dbReference type="NCBI Taxonomy" id="335541"/>
    <lineage>
        <taxon>Bacteria</taxon>
        <taxon>Bacillati</taxon>
        <taxon>Bacillota</taxon>
        <taxon>Clostridia</taxon>
        <taxon>Eubacteriales</taxon>
        <taxon>Syntrophomonadaceae</taxon>
        <taxon>Syntrophomonas</taxon>
    </lineage>
</organism>
<dbReference type="EMBL" id="CP000448">
    <property type="protein sequence ID" value="ABI69784.1"/>
    <property type="molecule type" value="Genomic_DNA"/>
</dbReference>
<reference evidence="2" key="1">
    <citation type="journal article" date="2010" name="Environ. Microbiol.">
        <title>The genome of Syntrophomonas wolfei: new insights into syntrophic metabolism and biohydrogen production.</title>
        <authorList>
            <person name="Sieber J.R."/>
            <person name="Sims D.R."/>
            <person name="Han C."/>
            <person name="Kim E."/>
            <person name="Lykidis A."/>
            <person name="Lapidus A.L."/>
            <person name="McDonnald E."/>
            <person name="Rohlin L."/>
            <person name="Culley D.E."/>
            <person name="Gunsalus R."/>
            <person name="McInerney M.J."/>
        </authorList>
    </citation>
    <scope>NUCLEOTIDE SEQUENCE [LARGE SCALE GENOMIC DNA]</scope>
    <source>
        <strain evidence="2">DSM 2245B / Goettingen</strain>
    </source>
</reference>